<protein>
    <submittedName>
        <fullName evidence="2">CarboxypepD_reg-like domain-containing protein</fullName>
    </submittedName>
</protein>
<organism evidence="2 3">
    <name type="scientific">Saccharicrinis carchari</name>
    <dbReference type="NCBI Taxonomy" id="1168039"/>
    <lineage>
        <taxon>Bacteria</taxon>
        <taxon>Pseudomonadati</taxon>
        <taxon>Bacteroidota</taxon>
        <taxon>Bacteroidia</taxon>
        <taxon>Marinilabiliales</taxon>
        <taxon>Marinilabiliaceae</taxon>
        <taxon>Saccharicrinis</taxon>
    </lineage>
</organism>
<dbReference type="EMBL" id="FXTB01000005">
    <property type="protein sequence ID" value="SMO71548.1"/>
    <property type="molecule type" value="Genomic_DNA"/>
</dbReference>
<dbReference type="Gene3D" id="2.60.40.1120">
    <property type="entry name" value="Carboxypeptidase-like, regulatory domain"/>
    <property type="match status" value="1"/>
</dbReference>
<gene>
    <name evidence="2" type="ORF">SAMN06265379_105234</name>
</gene>
<dbReference type="SUPFAM" id="SSF49464">
    <property type="entry name" value="Carboxypeptidase regulatory domain-like"/>
    <property type="match status" value="1"/>
</dbReference>
<evidence type="ECO:0000313" key="3">
    <source>
        <dbReference type="Proteomes" id="UP000319040"/>
    </source>
</evidence>
<keyword evidence="1" id="KW-0732">Signal</keyword>
<dbReference type="Gene3D" id="2.50.20.10">
    <property type="entry name" value="Lipoprotein localisation LolA/LolB/LppX"/>
    <property type="match status" value="1"/>
</dbReference>
<name>A0A521DIV4_SACCC</name>
<reference evidence="2 3" key="1">
    <citation type="submission" date="2017-05" db="EMBL/GenBank/DDBJ databases">
        <authorList>
            <person name="Varghese N."/>
            <person name="Submissions S."/>
        </authorList>
    </citation>
    <scope>NUCLEOTIDE SEQUENCE [LARGE SCALE GENOMIC DNA]</scope>
    <source>
        <strain evidence="2 3">DSM 27040</strain>
    </source>
</reference>
<dbReference type="InterPro" id="IPR008969">
    <property type="entry name" value="CarboxyPept-like_regulatory"/>
</dbReference>
<evidence type="ECO:0000313" key="2">
    <source>
        <dbReference type="EMBL" id="SMO71548.1"/>
    </source>
</evidence>
<dbReference type="AlphaFoldDB" id="A0A521DIV4"/>
<dbReference type="OrthoDB" id="1489599at2"/>
<accession>A0A521DIV4</accession>
<evidence type="ECO:0000256" key="1">
    <source>
        <dbReference type="SAM" id="SignalP"/>
    </source>
</evidence>
<proteinExistence type="predicted"/>
<dbReference type="RefSeq" id="WP_142533681.1">
    <property type="nucleotide sequence ID" value="NZ_FXTB01000005.1"/>
</dbReference>
<sequence>MIAPLKLILIIAIVFAHSCTYAQDKPGDKDEHVLDEKIELNYKSIKIEALLDSLHHLYNYDFSYDPSNLPVDSLVQAIYQRQSLYHILSELFRHYSLTFSSVRRQIMIAHHSPNAALLDYVSISGTVVSADNNQPIPFVNIAVKGQPLGTTSNTEGDFTFLVPRKYVGQQVILSSIAYRNDSVPIPQSDTAIIVSLQPQTIELKEIKVVLLSPYEIVKRIIENRERNYFTNPVLLTAFFRESIKQDGKYIEVSEAAIEIFKSSYLHTHDNEEARFIKGRKKVEDKKVAVARLKLAGGPALFSTVDVAKHLDFIGGQNAHNYTYTYQGQDIVNDRVVYKIGFTPVSELNGIYYEGELSVDMATFALLRAEFGMTKKTLRNSNKYLIRKNAKKVKSTPVYTRYIVDYRPYKDKWMLNSVRGDLIINMQDKRNKIKSVYEITSDMLITNARPSQGKRIRYSEAFKTKYVLADKIVDYDPDFWQNYNVIRPEEELENIFKQAAVEINVVPSTKKTKY</sequence>
<keyword evidence="3" id="KW-1185">Reference proteome</keyword>
<dbReference type="Pfam" id="PF13715">
    <property type="entry name" value="CarbopepD_reg_2"/>
    <property type="match status" value="1"/>
</dbReference>
<dbReference type="Proteomes" id="UP000319040">
    <property type="component" value="Unassembled WGS sequence"/>
</dbReference>
<feature type="signal peptide" evidence="1">
    <location>
        <begin position="1"/>
        <end position="22"/>
    </location>
</feature>
<feature type="chain" id="PRO_5022163364" evidence="1">
    <location>
        <begin position="23"/>
        <end position="513"/>
    </location>
</feature>